<dbReference type="RefSeq" id="WP_034957455.1">
    <property type="nucleotide sequence ID" value="NZ_JMIW01000001.1"/>
</dbReference>
<protein>
    <submittedName>
        <fullName evidence="1">Uncharacterized protein</fullName>
    </submittedName>
</protein>
<organism evidence="1 2">
    <name type="scientific">Erythrobacter longus</name>
    <dbReference type="NCBI Taxonomy" id="1044"/>
    <lineage>
        <taxon>Bacteria</taxon>
        <taxon>Pseudomonadati</taxon>
        <taxon>Pseudomonadota</taxon>
        <taxon>Alphaproteobacteria</taxon>
        <taxon>Sphingomonadales</taxon>
        <taxon>Erythrobacteraceae</taxon>
        <taxon>Erythrobacter/Porphyrobacter group</taxon>
        <taxon>Erythrobacter</taxon>
    </lineage>
</organism>
<evidence type="ECO:0000313" key="1">
    <source>
        <dbReference type="EMBL" id="KEO91189.1"/>
    </source>
</evidence>
<dbReference type="AlphaFoldDB" id="A0A074MCL2"/>
<proteinExistence type="predicted"/>
<gene>
    <name evidence="1" type="ORF">EH31_00560</name>
</gene>
<evidence type="ECO:0000313" key="2">
    <source>
        <dbReference type="Proteomes" id="UP000027647"/>
    </source>
</evidence>
<dbReference type="Proteomes" id="UP000027647">
    <property type="component" value="Unassembled WGS sequence"/>
</dbReference>
<dbReference type="STRING" id="1044.EH31_00560"/>
<dbReference type="EMBL" id="JMIW01000001">
    <property type="protein sequence ID" value="KEO91189.1"/>
    <property type="molecule type" value="Genomic_DNA"/>
</dbReference>
<comment type="caution">
    <text evidence="1">The sequence shown here is derived from an EMBL/GenBank/DDBJ whole genome shotgun (WGS) entry which is preliminary data.</text>
</comment>
<reference evidence="1 2" key="1">
    <citation type="submission" date="2014-04" db="EMBL/GenBank/DDBJ databases">
        <title>A comprehensive comparison of genomes of Erythrobacter spp. strains.</title>
        <authorList>
            <person name="Zheng Q."/>
        </authorList>
    </citation>
    <scope>NUCLEOTIDE SEQUENCE [LARGE SCALE GENOMIC DNA]</scope>
    <source>
        <strain evidence="1 2">DSM 6997</strain>
    </source>
</reference>
<sequence>MSFEFTAGKIGCIDPTNGDVLKRRHEHYQSREYHYSIIGSDGVTKFTALVLQDADGQRANPSKKGDHVLVRALRHNIDGSTTDVTSSRDRDLSRLISYLKKVHSHNYTAKFTMSDKRFQYRPIEGPLFLRAKELIKKALRQAQGERSFEDD</sequence>
<name>A0A074MCL2_ERYLO</name>
<keyword evidence="2" id="KW-1185">Reference proteome</keyword>
<accession>A0A074MCL2</accession>